<accession>A8SIW3</accession>
<reference evidence="1 2" key="1">
    <citation type="submission" date="2007-09" db="EMBL/GenBank/DDBJ databases">
        <title>Draft genome sequence of Peptostreptococcus micros (ATCC 33270).</title>
        <authorList>
            <person name="Sudarsanam P."/>
            <person name="Ley R."/>
            <person name="Guruge J."/>
            <person name="Turnbaugh P.J."/>
            <person name="Mahowald M."/>
            <person name="Liep D."/>
            <person name="Gordon J."/>
        </authorList>
    </citation>
    <scope>NUCLEOTIDE SEQUENCE [LARGE SCALE GENOMIC DNA]</scope>
    <source>
        <strain evidence="1 2">ATCC 33270</strain>
    </source>
</reference>
<dbReference type="Proteomes" id="UP000003162">
    <property type="component" value="Unassembled WGS sequence"/>
</dbReference>
<gene>
    <name evidence="1" type="ORF">PEPMIC_00223</name>
</gene>
<sequence>MKKHLSFFGRCFLFTDFYLKKLLNDFSFNSLIFISL</sequence>
<evidence type="ECO:0000313" key="2">
    <source>
        <dbReference type="Proteomes" id="UP000003162"/>
    </source>
</evidence>
<dbReference type="HOGENOM" id="CLU_3357581_0_0_9"/>
<dbReference type="EMBL" id="ABEE02000014">
    <property type="protein sequence ID" value="EDP24779.1"/>
    <property type="molecule type" value="Genomic_DNA"/>
</dbReference>
<name>A8SIW3_9FIRM</name>
<evidence type="ECO:0000313" key="1">
    <source>
        <dbReference type="EMBL" id="EDP24779.1"/>
    </source>
</evidence>
<protein>
    <submittedName>
        <fullName evidence="1">Uncharacterized protein</fullName>
    </submittedName>
</protein>
<dbReference type="AlphaFoldDB" id="A8SIW3"/>
<organism evidence="1 2">
    <name type="scientific">Parvimonas micra ATCC 33270</name>
    <dbReference type="NCBI Taxonomy" id="411465"/>
    <lineage>
        <taxon>Bacteria</taxon>
        <taxon>Bacillati</taxon>
        <taxon>Bacillota</taxon>
        <taxon>Tissierellia</taxon>
        <taxon>Tissierellales</taxon>
        <taxon>Peptoniphilaceae</taxon>
        <taxon>Parvimonas</taxon>
    </lineage>
</organism>
<proteinExistence type="predicted"/>
<reference evidence="1 2" key="2">
    <citation type="submission" date="2007-09" db="EMBL/GenBank/DDBJ databases">
        <authorList>
            <person name="Fulton L."/>
            <person name="Clifton S."/>
            <person name="Fulton B."/>
            <person name="Xu J."/>
            <person name="Minx P."/>
            <person name="Pepin K.H."/>
            <person name="Johnson M."/>
            <person name="Thiruvilangam P."/>
            <person name="Bhonagiri V."/>
            <person name="Nash W.E."/>
            <person name="Mardis E.R."/>
            <person name="Wilson R.K."/>
        </authorList>
    </citation>
    <scope>NUCLEOTIDE SEQUENCE [LARGE SCALE GENOMIC DNA]</scope>
    <source>
        <strain evidence="1 2">ATCC 33270</strain>
    </source>
</reference>
<comment type="caution">
    <text evidence="1">The sequence shown here is derived from an EMBL/GenBank/DDBJ whole genome shotgun (WGS) entry which is preliminary data.</text>
</comment>